<reference evidence="1 2" key="1">
    <citation type="submission" date="2024-02" db="EMBL/GenBank/DDBJ databases">
        <title>Rubritalea halochordaticola NBRC 107102.</title>
        <authorList>
            <person name="Ichikawa N."/>
            <person name="Katano-Makiyama Y."/>
            <person name="Hidaka K."/>
        </authorList>
    </citation>
    <scope>NUCLEOTIDE SEQUENCE [LARGE SCALE GENOMIC DNA]</scope>
    <source>
        <strain evidence="1 2">NBRC 107102</strain>
    </source>
</reference>
<proteinExistence type="predicted"/>
<dbReference type="RefSeq" id="WP_346189248.1">
    <property type="nucleotide sequence ID" value="NZ_BAABRL010000009.1"/>
</dbReference>
<organism evidence="1 2">
    <name type="scientific">Rubritalea halochordaticola</name>
    <dbReference type="NCBI Taxonomy" id="714537"/>
    <lineage>
        <taxon>Bacteria</taxon>
        <taxon>Pseudomonadati</taxon>
        <taxon>Verrucomicrobiota</taxon>
        <taxon>Verrucomicrobiia</taxon>
        <taxon>Verrucomicrobiales</taxon>
        <taxon>Rubritaleaceae</taxon>
        <taxon>Rubritalea</taxon>
    </lineage>
</organism>
<dbReference type="Pfam" id="PF13801">
    <property type="entry name" value="Metal_resist"/>
    <property type="match status" value="1"/>
</dbReference>
<gene>
    <name evidence="1" type="primary">cnrR</name>
    <name evidence="1" type="ORF">Rhal01_02787</name>
</gene>
<sequence length="155" mass="17922">MMRKPRFIILVALVAFIAGALGCWFALHWHARSEHGHGAGGENFHAWIHENLELSEQQEKEMHASEAAFHKKEAQLLKERGEAKAALAHAVWEYGKGSPELETAIQRVNHIQGEMQRASLDHFFEMKEYLEPEQAEKMLQWLHDGIQHEHEQPHH</sequence>
<evidence type="ECO:0000313" key="1">
    <source>
        <dbReference type="EMBL" id="GAA5496602.1"/>
    </source>
</evidence>
<dbReference type="Proteomes" id="UP001424741">
    <property type="component" value="Unassembled WGS sequence"/>
</dbReference>
<name>A0ABP9V1R2_9BACT</name>
<accession>A0ABP9V1R2</accession>
<keyword evidence="2" id="KW-1185">Reference proteome</keyword>
<dbReference type="Gene3D" id="1.20.120.1490">
    <property type="match status" value="1"/>
</dbReference>
<protein>
    <submittedName>
        <fullName evidence="1">Nickel and cobalt resistance protein CnrR</fullName>
    </submittedName>
</protein>
<dbReference type="PROSITE" id="PS51257">
    <property type="entry name" value="PROKAR_LIPOPROTEIN"/>
    <property type="match status" value="1"/>
</dbReference>
<evidence type="ECO:0000313" key="2">
    <source>
        <dbReference type="Proteomes" id="UP001424741"/>
    </source>
</evidence>
<dbReference type="InterPro" id="IPR025961">
    <property type="entry name" value="Metal_resist"/>
</dbReference>
<dbReference type="EMBL" id="BAABRL010000009">
    <property type="protein sequence ID" value="GAA5496602.1"/>
    <property type="molecule type" value="Genomic_DNA"/>
</dbReference>
<comment type="caution">
    <text evidence="1">The sequence shown here is derived from an EMBL/GenBank/DDBJ whole genome shotgun (WGS) entry which is preliminary data.</text>
</comment>